<dbReference type="Gene3D" id="1.25.40.20">
    <property type="entry name" value="Ankyrin repeat-containing domain"/>
    <property type="match status" value="2"/>
</dbReference>
<keyword evidence="4" id="KW-1185">Reference proteome</keyword>
<evidence type="ECO:0000313" key="6">
    <source>
        <dbReference type="RefSeq" id="XP_022101975.1"/>
    </source>
</evidence>
<dbReference type="SMART" id="SM00292">
    <property type="entry name" value="BRCT"/>
    <property type="match status" value="1"/>
</dbReference>
<dbReference type="Pfam" id="PF16770">
    <property type="entry name" value="RTT107_BRCT_5"/>
    <property type="match status" value="1"/>
</dbReference>
<feature type="compositionally biased region" description="Polar residues" evidence="2">
    <location>
        <begin position="251"/>
        <end position="260"/>
    </location>
</feature>
<evidence type="ECO:0000256" key="1">
    <source>
        <dbReference type="PROSITE-ProRule" id="PRU00023"/>
    </source>
</evidence>
<organism evidence="4 5">
    <name type="scientific">Acanthaster planci</name>
    <name type="common">Crown-of-thorns starfish</name>
    <dbReference type="NCBI Taxonomy" id="133434"/>
    <lineage>
        <taxon>Eukaryota</taxon>
        <taxon>Metazoa</taxon>
        <taxon>Echinodermata</taxon>
        <taxon>Eleutherozoa</taxon>
        <taxon>Asterozoa</taxon>
        <taxon>Asteroidea</taxon>
        <taxon>Valvatacea</taxon>
        <taxon>Valvatida</taxon>
        <taxon>Acanthasteridae</taxon>
        <taxon>Acanthaster</taxon>
    </lineage>
</organism>
<dbReference type="RefSeq" id="XP_022101974.1">
    <property type="nucleotide sequence ID" value="XM_022246282.1"/>
</dbReference>
<dbReference type="InterPro" id="IPR036770">
    <property type="entry name" value="Ankyrin_rpt-contain_sf"/>
</dbReference>
<dbReference type="CDD" id="cd17738">
    <property type="entry name" value="BRCT_TopBP1_rpt7"/>
    <property type="match status" value="1"/>
</dbReference>
<evidence type="ECO:0000313" key="5">
    <source>
        <dbReference type="RefSeq" id="XP_022101974.1"/>
    </source>
</evidence>
<dbReference type="KEGG" id="aplc:110985327"/>
<dbReference type="Pfam" id="PF12796">
    <property type="entry name" value="Ank_2"/>
    <property type="match status" value="1"/>
</dbReference>
<dbReference type="Pfam" id="PF13857">
    <property type="entry name" value="Ank_5"/>
    <property type="match status" value="1"/>
</dbReference>
<dbReference type="GO" id="GO:1990166">
    <property type="term" value="P:protein localization to site of double-strand break"/>
    <property type="evidence" value="ECO:0007669"/>
    <property type="project" value="TreeGrafter"/>
</dbReference>
<accession>A0A8B7Z8I7</accession>
<dbReference type="PROSITE" id="PS50297">
    <property type="entry name" value="ANK_REP_REGION"/>
    <property type="match status" value="2"/>
</dbReference>
<dbReference type="InterPro" id="IPR001357">
    <property type="entry name" value="BRCT_dom"/>
</dbReference>
<dbReference type="InterPro" id="IPR049936">
    <property type="entry name" value="TopBP1_BRCT_8"/>
</dbReference>
<dbReference type="RefSeq" id="XP_022101975.1">
    <property type="nucleotide sequence ID" value="XM_022246283.1"/>
</dbReference>
<dbReference type="OrthoDB" id="273147at2759"/>
<dbReference type="InterPro" id="IPR002110">
    <property type="entry name" value="Ankyrin_rpt"/>
</dbReference>
<dbReference type="PROSITE" id="PS50172">
    <property type="entry name" value="BRCT"/>
    <property type="match status" value="1"/>
</dbReference>
<dbReference type="GO" id="GO:0005634">
    <property type="term" value="C:nucleus"/>
    <property type="evidence" value="ECO:0007669"/>
    <property type="project" value="TreeGrafter"/>
</dbReference>
<dbReference type="SMART" id="SM00248">
    <property type="entry name" value="ANK"/>
    <property type="match status" value="4"/>
</dbReference>
<dbReference type="AlphaFoldDB" id="A0A8B7Z8I7"/>
<dbReference type="GO" id="GO:0035861">
    <property type="term" value="C:site of double-strand break"/>
    <property type="evidence" value="ECO:0007669"/>
    <property type="project" value="TreeGrafter"/>
</dbReference>
<dbReference type="Gene3D" id="3.40.50.10190">
    <property type="entry name" value="BRCT domain"/>
    <property type="match status" value="2"/>
</dbReference>
<evidence type="ECO:0000259" key="3">
    <source>
        <dbReference type="PROSITE" id="PS50172"/>
    </source>
</evidence>
<dbReference type="PROSITE" id="PS50088">
    <property type="entry name" value="ANK_REPEAT"/>
    <property type="match status" value="3"/>
</dbReference>
<feature type="compositionally biased region" description="Low complexity" evidence="2">
    <location>
        <begin position="323"/>
        <end position="353"/>
    </location>
</feature>
<feature type="region of interest" description="Disordered" evidence="2">
    <location>
        <begin position="750"/>
        <end position="776"/>
    </location>
</feature>
<reference evidence="5 6" key="1">
    <citation type="submission" date="2025-04" db="UniProtKB">
        <authorList>
            <consortium name="RefSeq"/>
        </authorList>
    </citation>
    <scope>IDENTIFICATION</scope>
</reference>
<feature type="repeat" description="ANK" evidence="1">
    <location>
        <begin position="846"/>
        <end position="868"/>
    </location>
</feature>
<name>A0A8B7Z8I7_ACAPL</name>
<gene>
    <name evidence="5 6" type="primary">LOC110985327</name>
</gene>
<dbReference type="GO" id="GO:0006974">
    <property type="term" value="P:DNA damage response"/>
    <property type="evidence" value="ECO:0007669"/>
    <property type="project" value="TreeGrafter"/>
</dbReference>
<dbReference type="SUPFAM" id="SSF48403">
    <property type="entry name" value="Ankyrin repeat"/>
    <property type="match status" value="1"/>
</dbReference>
<feature type="region of interest" description="Disordered" evidence="2">
    <location>
        <begin position="232"/>
        <end position="353"/>
    </location>
</feature>
<evidence type="ECO:0000313" key="4">
    <source>
        <dbReference type="Proteomes" id="UP000694845"/>
    </source>
</evidence>
<dbReference type="InterPro" id="IPR042479">
    <property type="entry name" value="Slf1"/>
</dbReference>
<dbReference type="FunFam" id="3.40.50.10190:FF:000018">
    <property type="entry name" value="DNA topoisomerase 2-binding protein 1"/>
    <property type="match status" value="1"/>
</dbReference>
<dbReference type="GO" id="GO:2000781">
    <property type="term" value="P:positive regulation of double-strand break repair"/>
    <property type="evidence" value="ECO:0007669"/>
    <property type="project" value="InterPro"/>
</dbReference>
<dbReference type="CDD" id="cd17728">
    <property type="entry name" value="BRCT_TopBP1_rpt8"/>
    <property type="match status" value="1"/>
</dbReference>
<dbReference type="PANTHER" id="PTHR46677">
    <property type="entry name" value="SMC5-SMC6 COMPLEX LOCALIZATION FACTOR PROTEIN 1"/>
    <property type="match status" value="1"/>
</dbReference>
<evidence type="ECO:0000256" key="2">
    <source>
        <dbReference type="SAM" id="MobiDB-lite"/>
    </source>
</evidence>
<dbReference type="PANTHER" id="PTHR46677:SF1">
    <property type="entry name" value="SMC5-SMC6 COMPLEX LOCALIZATION FACTOR PROTEIN 1"/>
    <property type="match status" value="1"/>
</dbReference>
<dbReference type="SUPFAM" id="SSF52113">
    <property type="entry name" value="BRCT domain"/>
    <property type="match status" value="1"/>
</dbReference>
<protein>
    <submittedName>
        <fullName evidence="5 6">SMC5-SMC6 complex localization factor protein 1-like isoform X1</fullName>
    </submittedName>
</protein>
<dbReference type="Proteomes" id="UP000694845">
    <property type="component" value="Unplaced"/>
</dbReference>
<dbReference type="InterPro" id="IPR036420">
    <property type="entry name" value="BRCT_dom_sf"/>
</dbReference>
<feature type="repeat" description="ANK" evidence="1">
    <location>
        <begin position="900"/>
        <end position="932"/>
    </location>
</feature>
<dbReference type="GeneID" id="110985327"/>
<feature type="region of interest" description="Disordered" evidence="2">
    <location>
        <begin position="941"/>
        <end position="989"/>
    </location>
</feature>
<feature type="compositionally biased region" description="Low complexity" evidence="2">
    <location>
        <begin position="270"/>
        <end position="308"/>
    </location>
</feature>
<feature type="repeat" description="ANK" evidence="1">
    <location>
        <begin position="812"/>
        <end position="845"/>
    </location>
</feature>
<keyword evidence="1" id="KW-0040">ANK repeat</keyword>
<sequence>MKQDMPVARRQSDRQQYRFLLSGFPDHEKMTLADSISRLGGRYLDSKMFVPECTHVVSVRPMRSEKYLCGCAAGKWIVTPEYIKASLAAGQWLEEEPYIWGNDKLADSDEPFSSMAWAPKRWRTHIQQTNRWAFSGWTVIILVTSNNNRPAVYKRLIECGGGVVLSQRLPIKEPDNLAKLLTYAFVDKCFEEKVRPLRERRVPCLAPEFIAEFLFEEAPNQEKFDIAVYKPEAKKKSSSENGTSRGADIARSSQAASAVKTSKKGKNQRSQKVPLSQVSSSSESLVFTGSSQLSQHQSQSSQSAGSPSVAIARRQSTVTKSPLTQLTLTQAGLTKTNRTSASTAPSPGSTPWTWVDAKVNANAAVKRKLKFTSSQVQQTVAELKRKHAEGHYSRVPYWMQVQTPKYQDESVVGRPFPEVVSSLMVAYFEEDFWLKGVHSVHAHLSAKRYPPSSLMHIIMSKILESTDAAFKNHAVHVLKAVLCIHRPVTPEMSGVYLQSFMPATDGSFGLESDDPIDTPWDFIGSVIRRSLQRSGSDANDDADLPASHSAALRNSAEMLLGYIVALLEQDYQAFTYREENTSHKRKPRRCMLSGILWPNHRIKAFSPLVRQLITFLLRGVAVVEETPDMYPCLRMIVTLVEIAAECCRIFTRDSDILGTLQCGAHQDLAVEIASMAMQDGLADRTESLNILLSLLRPDWLKLKVTESLFSVYNDSLVLDENRSVAGKPLSLKKVVNYYFYLIPPTAKRTLSNVTPDDEEDVTTNPRKKKRQDKSTAVPLKTLAISNNIGKNRQLSNEKAAMTNGKVNRRNMRGETPLHMACIKNDPAKVRELLACSTIQVNMKDYAGWTALHEAANHGHLDCVKELLKYRPKQKITAYFASGNHKKYQDSLDLVAAPAECGTTPLHDAVNNGHREVARLLVQAGGKAVLMARNKAGLTPLDIAEDEPMKRALEPSGTDGIKNSEGQTHDQARPRTPSKRQCKDLPNPSPTEEVYVQVLGTMQNPKVYVTAEKCEQYCVLVCHLLQACLRTHKLVAIKAGLDHRCRLTDGSDGTTRQFQYEMTAQPSPGKPHDVSSQSLCSRDPSESGCLLMDDLTEMSNLESHLAGFVHHLGRIGPWVGTQRSNVCEKVIYDMKVLVETCL</sequence>
<proteinExistence type="predicted"/>
<feature type="domain" description="BRCT" evidence="3">
    <location>
        <begin position="9"/>
        <end position="100"/>
    </location>
</feature>